<name>A0A840N0F1_9BRAD</name>
<protein>
    <submittedName>
        <fullName evidence="1">Uncharacterized protein</fullName>
    </submittedName>
</protein>
<reference evidence="1 2" key="1">
    <citation type="submission" date="2020-08" db="EMBL/GenBank/DDBJ databases">
        <title>Genomic Encyclopedia of Type Strains, Phase IV (KMG-IV): sequencing the most valuable type-strain genomes for metagenomic binning, comparative biology and taxonomic classification.</title>
        <authorList>
            <person name="Goeker M."/>
        </authorList>
    </citation>
    <scope>NUCLEOTIDE SEQUENCE [LARGE SCALE GENOMIC DNA]</scope>
    <source>
        <strain evidence="1 2">DSM 17498</strain>
    </source>
</reference>
<dbReference type="EMBL" id="JACHIJ010000003">
    <property type="protein sequence ID" value="MBB5052442.1"/>
    <property type="molecule type" value="Genomic_DNA"/>
</dbReference>
<comment type="caution">
    <text evidence="1">The sequence shown here is derived from an EMBL/GenBank/DDBJ whole genome shotgun (WGS) entry which is preliminary data.</text>
</comment>
<dbReference type="RefSeq" id="WP_184085244.1">
    <property type="nucleotide sequence ID" value="NZ_JACHIJ010000003.1"/>
</dbReference>
<organism evidence="1 2">
    <name type="scientific">Afipia massiliensis</name>
    <dbReference type="NCBI Taxonomy" id="211460"/>
    <lineage>
        <taxon>Bacteria</taxon>
        <taxon>Pseudomonadati</taxon>
        <taxon>Pseudomonadota</taxon>
        <taxon>Alphaproteobacteria</taxon>
        <taxon>Hyphomicrobiales</taxon>
        <taxon>Nitrobacteraceae</taxon>
        <taxon>Afipia</taxon>
    </lineage>
</organism>
<gene>
    <name evidence="1" type="ORF">HNQ36_002416</name>
</gene>
<dbReference type="AlphaFoldDB" id="A0A840N0F1"/>
<accession>A0A840N0F1</accession>
<sequence>MAFIAGTQGADGKIASNRPFAAPHDTRDFLAGASRVARLPRNGKINRLPGNGKPFTAVDSVLADAKILRTGCAAPMNHSARLASRQNRSEIGTAYGAFLT</sequence>
<proteinExistence type="predicted"/>
<evidence type="ECO:0000313" key="2">
    <source>
        <dbReference type="Proteomes" id="UP000521227"/>
    </source>
</evidence>
<evidence type="ECO:0000313" key="1">
    <source>
        <dbReference type="EMBL" id="MBB5052442.1"/>
    </source>
</evidence>
<dbReference type="Proteomes" id="UP000521227">
    <property type="component" value="Unassembled WGS sequence"/>
</dbReference>